<reference evidence="3" key="1">
    <citation type="submission" date="2015-02" db="EMBL/GenBank/DDBJ databases">
        <title>Physiological reanalysis, assessment of diazotrophy, and genome sequences of multiple isolates of Streptomyces thermoautotrophicus.</title>
        <authorList>
            <person name="MacKellar D.C."/>
            <person name="Lieber L."/>
            <person name="Norman J."/>
            <person name="Bolger A."/>
            <person name="Tobin C."/>
            <person name="Murray J.W."/>
            <person name="Friesen M."/>
            <person name="Prell J."/>
        </authorList>
    </citation>
    <scope>NUCLEOTIDE SEQUENCE [LARGE SCALE GENOMIC DNA]</scope>
    <source>
        <strain evidence="3">UBT1</strain>
    </source>
</reference>
<evidence type="ECO:0000313" key="2">
    <source>
        <dbReference type="EMBL" id="KWX08643.1"/>
    </source>
</evidence>
<dbReference type="EMBL" id="JYIJ01000018">
    <property type="protein sequence ID" value="KWX00042.1"/>
    <property type="molecule type" value="Genomic_DNA"/>
</dbReference>
<evidence type="ECO:0000313" key="4">
    <source>
        <dbReference type="Proteomes" id="UP000070659"/>
    </source>
</evidence>
<protein>
    <submittedName>
        <fullName evidence="2">Uncharacterized protein</fullName>
    </submittedName>
</protein>
<dbReference type="AlphaFoldDB" id="A0A132NER8"/>
<gene>
    <name evidence="1" type="ORF">TH66_13855</name>
    <name evidence="2" type="ORF">TR74_14050</name>
</gene>
<dbReference type="PATRIC" id="fig|1469144.8.peg.1756"/>
<proteinExistence type="predicted"/>
<evidence type="ECO:0000313" key="1">
    <source>
        <dbReference type="EMBL" id="KWX00042.1"/>
    </source>
</evidence>
<reference evidence="2 4" key="2">
    <citation type="submission" date="2015-02" db="EMBL/GenBank/DDBJ databases">
        <title>Physiological reanalysis, assessment of diazotrophy, and genome sequences of multiple isolates of Streptomyces thermoautotrophicus.</title>
        <authorList>
            <person name="MacKellar D.C."/>
            <person name="Lieber L."/>
            <person name="Norman J."/>
            <person name="Bolger A."/>
            <person name="Tobin C."/>
            <person name="Murray J.W."/>
            <person name="Prell J."/>
        </authorList>
    </citation>
    <scope>NUCLEOTIDE SEQUENCE [LARGE SCALE GENOMIC DNA]</scope>
    <source>
        <strain evidence="2 4">UBT1</strain>
    </source>
</reference>
<name>A0A132NER8_9ACTN</name>
<dbReference type="Proteomes" id="UP000070598">
    <property type="component" value="Unassembled WGS sequence"/>
</dbReference>
<comment type="caution">
    <text evidence="2">The sequence shown here is derived from an EMBL/GenBank/DDBJ whole genome shotgun (WGS) entry which is preliminary data.</text>
</comment>
<dbReference type="Proteomes" id="UP000070659">
    <property type="component" value="Unassembled WGS sequence"/>
</dbReference>
<accession>A0A132NER8</accession>
<dbReference type="EMBL" id="JYIK01000957">
    <property type="protein sequence ID" value="KWX08643.1"/>
    <property type="molecule type" value="Genomic_DNA"/>
</dbReference>
<sequence length="64" mass="6905">MLSQPGPVSLPSQRGFPFRRLFTVLSAMLFAVLRAPRGASGEWPPGGAGPGGIRCEAVWKLRLR</sequence>
<organism evidence="2 3">
    <name type="scientific">Carbonactinospora thermoautotrophica</name>
    <dbReference type="NCBI Taxonomy" id="1469144"/>
    <lineage>
        <taxon>Bacteria</taxon>
        <taxon>Bacillati</taxon>
        <taxon>Actinomycetota</taxon>
        <taxon>Actinomycetes</taxon>
        <taxon>Kitasatosporales</taxon>
        <taxon>Carbonactinosporaceae</taxon>
        <taxon>Carbonactinospora</taxon>
    </lineage>
</organism>
<evidence type="ECO:0000313" key="3">
    <source>
        <dbReference type="Proteomes" id="UP000070598"/>
    </source>
</evidence>